<evidence type="ECO:0000313" key="5">
    <source>
        <dbReference type="Proteomes" id="UP000652720"/>
    </source>
</evidence>
<dbReference type="SUPFAM" id="SSF50800">
    <property type="entry name" value="PK beta-barrel domain-like"/>
    <property type="match status" value="1"/>
</dbReference>
<accession>A0AAV4K624</accession>
<reference evidence="3" key="1">
    <citation type="journal article" date="2014" name="Int. J. Syst. Evol. Microbiol.">
        <title>Complete genome of a new Firmicutes species belonging to the dominant human colonic microbiota ('Ruminococcus bicirculans') reveals two chromosomes and a selective capacity to utilize plant glucans.</title>
        <authorList>
            <consortium name="NISC Comparative Sequencing Program"/>
            <person name="Wegmann U."/>
            <person name="Louis P."/>
            <person name="Goesmann A."/>
            <person name="Henrissat B."/>
            <person name="Duncan S.H."/>
            <person name="Flint H.J."/>
        </authorList>
    </citation>
    <scope>NUCLEOTIDE SEQUENCE</scope>
    <source>
        <strain evidence="3">CGMCC 1.8884</strain>
    </source>
</reference>
<proteinExistence type="predicted"/>
<dbReference type="RefSeq" id="WP_025567699.1">
    <property type="nucleotide sequence ID" value="NZ_BMLZ01000001.1"/>
</dbReference>
<name>A0AAV4K624_9DEIO</name>
<dbReference type="InterPro" id="IPR052353">
    <property type="entry name" value="Benzoxazolinone_Detox_Enz"/>
</dbReference>
<dbReference type="GO" id="GO:0030151">
    <property type="term" value="F:molybdenum ion binding"/>
    <property type="evidence" value="ECO:0007669"/>
    <property type="project" value="InterPro"/>
</dbReference>
<evidence type="ECO:0000313" key="2">
    <source>
        <dbReference type="EMBL" id="GGI71786.1"/>
    </source>
</evidence>
<dbReference type="Pfam" id="PF03473">
    <property type="entry name" value="MOSC"/>
    <property type="match status" value="1"/>
</dbReference>
<keyword evidence="4" id="KW-1185">Reference proteome</keyword>
<feature type="domain" description="MOSC" evidence="1">
    <location>
        <begin position="26"/>
        <end position="160"/>
    </location>
</feature>
<evidence type="ECO:0000313" key="4">
    <source>
        <dbReference type="Proteomes" id="UP000630135"/>
    </source>
</evidence>
<dbReference type="PROSITE" id="PS51340">
    <property type="entry name" value="MOSC"/>
    <property type="match status" value="1"/>
</dbReference>
<reference evidence="2" key="2">
    <citation type="journal article" date="2014" name="Int. J. Syst. Evol. Microbiol.">
        <title>Complete genome sequence of Corynebacterium casei LMG S-19264T (=DSM 44701T), isolated from a smear-ripened cheese.</title>
        <authorList>
            <consortium name="US DOE Joint Genome Institute (JGI-PGF)"/>
            <person name="Walter F."/>
            <person name="Albersmeier A."/>
            <person name="Kalinowski J."/>
            <person name="Ruckert C."/>
        </authorList>
    </citation>
    <scope>NUCLEOTIDE SEQUENCE</scope>
    <source>
        <strain evidence="2">CGMCC 1.8885</strain>
    </source>
</reference>
<organism evidence="2 5">
    <name type="scientific">Deinococcus wulumuqiensis</name>
    <dbReference type="NCBI Taxonomy" id="980427"/>
    <lineage>
        <taxon>Bacteria</taxon>
        <taxon>Thermotogati</taxon>
        <taxon>Deinococcota</taxon>
        <taxon>Deinococci</taxon>
        <taxon>Deinococcales</taxon>
        <taxon>Deinococcaceae</taxon>
        <taxon>Deinococcus</taxon>
    </lineage>
</organism>
<reference evidence="2" key="4">
    <citation type="submission" date="2023-08" db="EMBL/GenBank/DDBJ databases">
        <authorList>
            <person name="Sun Q."/>
            <person name="Zhou Y."/>
        </authorList>
    </citation>
    <scope>NUCLEOTIDE SEQUENCE</scope>
    <source>
        <strain evidence="3">CGMCC 1.8884</strain>
        <strain evidence="2">CGMCC 1.8885</strain>
    </source>
</reference>
<evidence type="ECO:0000259" key="1">
    <source>
        <dbReference type="PROSITE" id="PS51340"/>
    </source>
</evidence>
<dbReference type="Proteomes" id="UP000630135">
    <property type="component" value="Unassembled WGS sequence"/>
</dbReference>
<dbReference type="EMBL" id="BMLZ01000001">
    <property type="protein sequence ID" value="GGP28378.1"/>
    <property type="molecule type" value="Genomic_DNA"/>
</dbReference>
<dbReference type="GO" id="GO:0003824">
    <property type="term" value="F:catalytic activity"/>
    <property type="evidence" value="ECO:0007669"/>
    <property type="project" value="InterPro"/>
</dbReference>
<dbReference type="EMBL" id="BMMA01000001">
    <property type="protein sequence ID" value="GGI71786.1"/>
    <property type="molecule type" value="Genomic_DNA"/>
</dbReference>
<comment type="caution">
    <text evidence="2">The sequence shown here is derived from an EMBL/GenBank/DDBJ whole genome shotgun (WGS) entry which is preliminary data.</text>
</comment>
<protein>
    <submittedName>
        <fullName evidence="2">MOSC domain-containing protein</fullName>
    </submittedName>
</protein>
<dbReference type="Gene3D" id="2.40.33.20">
    <property type="entry name" value="PK beta-barrel domain-like"/>
    <property type="match status" value="1"/>
</dbReference>
<reference evidence="4" key="3">
    <citation type="journal article" date="2019" name="Int. J. Syst. Evol. Microbiol.">
        <title>The Global Catalogue of Microorganisms (GCM) 10K type strain sequencing project: providing services to taxonomists for standard genome sequencing and annotation.</title>
        <authorList>
            <consortium name="The Broad Institute Genomics Platform"/>
            <consortium name="The Broad Institute Genome Sequencing Center for Infectious Disease"/>
            <person name="Wu L."/>
            <person name="Ma J."/>
        </authorList>
    </citation>
    <scope>NUCLEOTIDE SEQUENCE [LARGE SCALE GENOMIC DNA]</scope>
    <source>
        <strain evidence="4">CGMCC 1.8884</strain>
    </source>
</reference>
<sequence length="181" mass="19609">MRVLRVNVGQRRPIRAKTGHSSIFKEPVSGPVWVGESGLAGDHIADTRYHGGPSQAVYVFTRPDHAAWEAVLGRALPPGTFGENLLLSDLESAPLRVGQTLRLGAAMLELTAPRIPCVTLAVRMGDPDFVHTFREMKRPGFSCRVLREGWLEAGQDADLGPEPPPYAPSVLKQFVTAFGGS</sequence>
<gene>
    <name evidence="3" type="ORF">GCM10008021_00290</name>
    <name evidence="2" type="ORF">GCM10010914_02300</name>
</gene>
<dbReference type="InterPro" id="IPR005302">
    <property type="entry name" value="MoCF_Sase_C"/>
</dbReference>
<dbReference type="PANTHER" id="PTHR30212:SF2">
    <property type="entry name" value="PROTEIN YIIM"/>
    <property type="match status" value="1"/>
</dbReference>
<dbReference type="InterPro" id="IPR011037">
    <property type="entry name" value="Pyrv_Knase-like_insert_dom_sf"/>
</dbReference>
<dbReference type="AlphaFoldDB" id="A0AAV4K624"/>
<dbReference type="GO" id="GO:0030170">
    <property type="term" value="F:pyridoxal phosphate binding"/>
    <property type="evidence" value="ECO:0007669"/>
    <property type="project" value="InterPro"/>
</dbReference>
<evidence type="ECO:0000313" key="3">
    <source>
        <dbReference type="EMBL" id="GGP28378.1"/>
    </source>
</evidence>
<dbReference type="PANTHER" id="PTHR30212">
    <property type="entry name" value="PROTEIN YIIM"/>
    <property type="match status" value="1"/>
</dbReference>
<dbReference type="Proteomes" id="UP000652720">
    <property type="component" value="Unassembled WGS sequence"/>
</dbReference>
<dbReference type="GeneID" id="59164122"/>